<evidence type="ECO:0000256" key="4">
    <source>
        <dbReference type="ARBA" id="ARBA00022989"/>
    </source>
</evidence>
<dbReference type="PANTHER" id="PTHR35007:SF2">
    <property type="entry name" value="PILUS ASSEMBLE PROTEIN"/>
    <property type="match status" value="1"/>
</dbReference>
<protein>
    <submittedName>
        <fullName evidence="8">Type II secretion system F family protein</fullName>
    </submittedName>
</protein>
<dbReference type="PANTHER" id="PTHR35007">
    <property type="entry name" value="INTEGRAL MEMBRANE PROTEIN-RELATED"/>
    <property type="match status" value="1"/>
</dbReference>
<keyword evidence="9" id="KW-1185">Reference proteome</keyword>
<evidence type="ECO:0000256" key="5">
    <source>
        <dbReference type="ARBA" id="ARBA00023136"/>
    </source>
</evidence>
<dbReference type="EMBL" id="VDUY01000003">
    <property type="protein sequence ID" value="TXL66056.1"/>
    <property type="molecule type" value="Genomic_DNA"/>
</dbReference>
<evidence type="ECO:0000256" key="2">
    <source>
        <dbReference type="ARBA" id="ARBA00022475"/>
    </source>
</evidence>
<keyword evidence="5 6" id="KW-0472">Membrane</keyword>
<name>A0A5C8NY58_9BURK</name>
<dbReference type="GO" id="GO:0005886">
    <property type="term" value="C:plasma membrane"/>
    <property type="evidence" value="ECO:0007669"/>
    <property type="project" value="UniProtKB-SubCell"/>
</dbReference>
<dbReference type="Proteomes" id="UP000321548">
    <property type="component" value="Unassembled WGS sequence"/>
</dbReference>
<dbReference type="RefSeq" id="WP_147703970.1">
    <property type="nucleotide sequence ID" value="NZ_VDUY01000003.1"/>
</dbReference>
<comment type="caution">
    <text evidence="8">The sequence shown here is derived from an EMBL/GenBank/DDBJ whole genome shotgun (WGS) entry which is preliminary data.</text>
</comment>
<comment type="subcellular location">
    <subcellularLocation>
        <location evidence="1">Cell membrane</location>
        <topology evidence="1">Multi-pass membrane protein</topology>
    </subcellularLocation>
</comment>
<proteinExistence type="predicted"/>
<sequence>MSNEQILYLGLIFVAVVAGVMGIGMVLTRGSDMRQRLRGLGGETVLEQPPEASAWTERVVKAAAPVARLATPTSEEDVSNLRARFLHAGIRSTSAPVLFFAAKALLALLLPMLLVFFSRSFDWKLSTQVSTALLLLCAAIGYYLPNVVLSRMTAARQLNLFEAFPDALDLIIVCVEAGLGLDMAINKTAEEMKLRSPELAEELEMMALELRVGSSRERALRNLALRTGLDEISTFATMLIQADRFGTSLAESLRVHADMLRTRRRLRAEEAAAKIPLKLLFPLIFFIFPSLLLVLLGPAMIQIYRIMLPTMAGTGG</sequence>
<organism evidence="8 9">
    <name type="scientific">Zeimonas arvi</name>
    <dbReference type="NCBI Taxonomy" id="2498847"/>
    <lineage>
        <taxon>Bacteria</taxon>
        <taxon>Pseudomonadati</taxon>
        <taxon>Pseudomonadota</taxon>
        <taxon>Betaproteobacteria</taxon>
        <taxon>Burkholderiales</taxon>
        <taxon>Burkholderiaceae</taxon>
        <taxon>Zeimonas</taxon>
    </lineage>
</organism>
<evidence type="ECO:0000256" key="1">
    <source>
        <dbReference type="ARBA" id="ARBA00004651"/>
    </source>
</evidence>
<dbReference type="OrthoDB" id="9810662at2"/>
<keyword evidence="4 6" id="KW-1133">Transmembrane helix</keyword>
<evidence type="ECO:0000313" key="9">
    <source>
        <dbReference type="Proteomes" id="UP000321548"/>
    </source>
</evidence>
<evidence type="ECO:0000259" key="7">
    <source>
        <dbReference type="Pfam" id="PF00482"/>
    </source>
</evidence>
<gene>
    <name evidence="8" type="ORF">FHP08_08245</name>
</gene>
<keyword evidence="3 6" id="KW-0812">Transmembrane</keyword>
<keyword evidence="2" id="KW-1003">Cell membrane</keyword>
<feature type="transmembrane region" description="Helical" evidence="6">
    <location>
        <begin position="279"/>
        <end position="301"/>
    </location>
</feature>
<accession>A0A5C8NY58</accession>
<feature type="transmembrane region" description="Helical" evidence="6">
    <location>
        <begin position="129"/>
        <end position="149"/>
    </location>
</feature>
<feature type="domain" description="Type II secretion system protein GspF" evidence="7">
    <location>
        <begin position="168"/>
        <end position="296"/>
    </location>
</feature>
<reference evidence="8 9" key="1">
    <citation type="submission" date="2019-06" db="EMBL/GenBank/DDBJ databases">
        <title>Quisquiliibacterium sp. nov., isolated from a maize field.</title>
        <authorList>
            <person name="Lin S.-Y."/>
            <person name="Tsai C.-F."/>
            <person name="Young C.-C."/>
        </authorList>
    </citation>
    <scope>NUCLEOTIDE SEQUENCE [LARGE SCALE GENOMIC DNA]</scope>
    <source>
        <strain evidence="8 9">CC-CFT501</strain>
    </source>
</reference>
<evidence type="ECO:0000256" key="6">
    <source>
        <dbReference type="SAM" id="Phobius"/>
    </source>
</evidence>
<dbReference type="InterPro" id="IPR018076">
    <property type="entry name" value="T2SS_GspF_dom"/>
</dbReference>
<feature type="transmembrane region" description="Helical" evidence="6">
    <location>
        <begin position="97"/>
        <end position="117"/>
    </location>
</feature>
<dbReference type="Pfam" id="PF00482">
    <property type="entry name" value="T2SSF"/>
    <property type="match status" value="1"/>
</dbReference>
<feature type="transmembrane region" description="Helical" evidence="6">
    <location>
        <begin position="6"/>
        <end position="28"/>
    </location>
</feature>
<dbReference type="AlphaFoldDB" id="A0A5C8NY58"/>
<evidence type="ECO:0000256" key="3">
    <source>
        <dbReference type="ARBA" id="ARBA00022692"/>
    </source>
</evidence>
<evidence type="ECO:0000313" key="8">
    <source>
        <dbReference type="EMBL" id="TXL66056.1"/>
    </source>
</evidence>